<protein>
    <submittedName>
        <fullName evidence="1">Uncharacterized protein</fullName>
    </submittedName>
</protein>
<comment type="caution">
    <text evidence="1">The sequence shown here is derived from an EMBL/GenBank/DDBJ whole genome shotgun (WGS) entry which is preliminary data.</text>
</comment>
<accession>A0A7Y8KN67</accession>
<evidence type="ECO:0000313" key="2">
    <source>
        <dbReference type="Proteomes" id="UP000561369"/>
    </source>
</evidence>
<gene>
    <name evidence="1" type="ORF">HX810_05715</name>
</gene>
<dbReference type="Proteomes" id="UP000561369">
    <property type="component" value="Unassembled WGS sequence"/>
</dbReference>
<reference evidence="1 2" key="1">
    <citation type="submission" date="2020-04" db="EMBL/GenBank/DDBJ databases">
        <title>Molecular characterization of pseudomonads from Agaricus bisporus reveal novel blotch 2 pathogens in Western Europe.</title>
        <authorList>
            <person name="Taparia T."/>
            <person name="Krijger M."/>
            <person name="Haynes E."/>
            <person name="Elpinstone J.G."/>
            <person name="Noble R."/>
            <person name="Van Der Wolf J."/>
        </authorList>
    </citation>
    <scope>NUCLEOTIDE SEQUENCE [LARGE SCALE GENOMIC DNA]</scope>
    <source>
        <strain evidence="1 2">IPO3765</strain>
    </source>
</reference>
<dbReference type="RefSeq" id="WP_157788680.1">
    <property type="nucleotide sequence ID" value="NZ_JACAQV010000006.1"/>
</dbReference>
<name>A0A7Y8KN67_9PSED</name>
<sequence>MSSDSRKRIDPGKTYRRQAGPYDVITNTPRYSFEVIAADDDARSRVSDNSQIMGVTGRHFFVWDITNNAHTPVFVTLTKDGEPFDPAG</sequence>
<organism evidence="1 2">
    <name type="scientific">Pseudomonas salomonii</name>
    <dbReference type="NCBI Taxonomy" id="191391"/>
    <lineage>
        <taxon>Bacteria</taxon>
        <taxon>Pseudomonadati</taxon>
        <taxon>Pseudomonadota</taxon>
        <taxon>Gammaproteobacteria</taxon>
        <taxon>Pseudomonadales</taxon>
        <taxon>Pseudomonadaceae</taxon>
        <taxon>Pseudomonas</taxon>
    </lineage>
</organism>
<dbReference type="EMBL" id="JACAQV010000006">
    <property type="protein sequence ID" value="NWF07162.1"/>
    <property type="molecule type" value="Genomic_DNA"/>
</dbReference>
<dbReference type="AlphaFoldDB" id="A0A7Y8KN67"/>
<evidence type="ECO:0000313" key="1">
    <source>
        <dbReference type="EMBL" id="NWF07162.1"/>
    </source>
</evidence>
<proteinExistence type="predicted"/>